<proteinExistence type="predicted"/>
<evidence type="ECO:0000256" key="1">
    <source>
        <dbReference type="SAM" id="MobiDB-lite"/>
    </source>
</evidence>
<accession>A0ABQ6CMX5</accession>
<feature type="region of interest" description="Disordered" evidence="1">
    <location>
        <begin position="81"/>
        <end position="193"/>
    </location>
</feature>
<evidence type="ECO:0000313" key="2">
    <source>
        <dbReference type="EMBL" id="GLS21693.1"/>
    </source>
</evidence>
<evidence type="ECO:0000313" key="3">
    <source>
        <dbReference type="Proteomes" id="UP001156882"/>
    </source>
</evidence>
<name>A0ABQ6CMX5_9HYPH</name>
<feature type="region of interest" description="Disordered" evidence="1">
    <location>
        <begin position="13"/>
        <end position="40"/>
    </location>
</feature>
<organism evidence="2 3">
    <name type="scientific">Labrys miyagiensis</name>
    <dbReference type="NCBI Taxonomy" id="346912"/>
    <lineage>
        <taxon>Bacteria</taxon>
        <taxon>Pseudomonadati</taxon>
        <taxon>Pseudomonadota</taxon>
        <taxon>Alphaproteobacteria</taxon>
        <taxon>Hyphomicrobiales</taxon>
        <taxon>Xanthobacteraceae</taxon>
        <taxon>Labrys</taxon>
    </lineage>
</organism>
<protein>
    <submittedName>
        <fullName evidence="2">Uncharacterized protein</fullName>
    </submittedName>
</protein>
<dbReference type="Proteomes" id="UP001156882">
    <property type="component" value="Unassembled WGS sequence"/>
</dbReference>
<feature type="compositionally biased region" description="Low complexity" evidence="1">
    <location>
        <begin position="81"/>
        <end position="110"/>
    </location>
</feature>
<dbReference type="EMBL" id="BSPC01000053">
    <property type="protein sequence ID" value="GLS21693.1"/>
    <property type="molecule type" value="Genomic_DNA"/>
</dbReference>
<dbReference type="RefSeq" id="WP_284314702.1">
    <property type="nucleotide sequence ID" value="NZ_BSPC01000053.1"/>
</dbReference>
<reference evidence="3" key="1">
    <citation type="journal article" date="2019" name="Int. J. Syst. Evol. Microbiol.">
        <title>The Global Catalogue of Microorganisms (GCM) 10K type strain sequencing project: providing services to taxonomists for standard genome sequencing and annotation.</title>
        <authorList>
            <consortium name="The Broad Institute Genomics Platform"/>
            <consortium name="The Broad Institute Genome Sequencing Center for Infectious Disease"/>
            <person name="Wu L."/>
            <person name="Ma J."/>
        </authorList>
    </citation>
    <scope>NUCLEOTIDE SEQUENCE [LARGE SCALE GENOMIC DNA]</scope>
    <source>
        <strain evidence="3">NBRC 101365</strain>
    </source>
</reference>
<comment type="caution">
    <text evidence="2">The sequence shown here is derived from an EMBL/GenBank/DDBJ whole genome shotgun (WGS) entry which is preliminary data.</text>
</comment>
<keyword evidence="3" id="KW-1185">Reference proteome</keyword>
<gene>
    <name evidence="2" type="ORF">GCM10007874_47100</name>
</gene>
<sequence>MKPPLKPFTVEVKRSRSTTSFTKPISSAPPAFLETMPAPAPVAPSQARQLAEQLFTSLSVNSSAAPETKVTAESVFRTVAPRAATVEEPTAETTAKAPTTQVPTVEVTVPAKPREPRAGKMRTSLAPANKAMKPNKPNPVKAAALSAPARVQQDPRTKPAEMASPPVKIDEGAGLPSAPGAERQGRQTWGWGPGERWMKRLRYLR</sequence>